<evidence type="ECO:0000256" key="1">
    <source>
        <dbReference type="ARBA" id="ARBA00023125"/>
    </source>
</evidence>
<dbReference type="InterPro" id="IPR009057">
    <property type="entry name" value="Homeodomain-like_sf"/>
</dbReference>
<dbReference type="Proteomes" id="UP001257739">
    <property type="component" value="Unassembled WGS sequence"/>
</dbReference>
<keyword evidence="5" id="KW-1185">Reference proteome</keyword>
<dbReference type="EMBL" id="JAVDWH010000001">
    <property type="protein sequence ID" value="MDR7086124.1"/>
    <property type="molecule type" value="Genomic_DNA"/>
</dbReference>
<accession>A0ABU1ULQ7</accession>
<dbReference type="InterPro" id="IPR050109">
    <property type="entry name" value="HTH-type_TetR-like_transc_reg"/>
</dbReference>
<evidence type="ECO:0000313" key="4">
    <source>
        <dbReference type="EMBL" id="MDR7086124.1"/>
    </source>
</evidence>
<organism evidence="4 5">
    <name type="scientific">Aeromicrobium panaciterrae</name>
    <dbReference type="NCBI Taxonomy" id="363861"/>
    <lineage>
        <taxon>Bacteria</taxon>
        <taxon>Bacillati</taxon>
        <taxon>Actinomycetota</taxon>
        <taxon>Actinomycetes</taxon>
        <taxon>Propionibacteriales</taxon>
        <taxon>Nocardioidaceae</taxon>
        <taxon>Aeromicrobium</taxon>
    </lineage>
</organism>
<dbReference type="RefSeq" id="WP_309967358.1">
    <property type="nucleotide sequence ID" value="NZ_JAVDWH010000001.1"/>
</dbReference>
<reference evidence="4 5" key="1">
    <citation type="submission" date="2023-07" db="EMBL/GenBank/DDBJ databases">
        <title>Sorghum-associated microbial communities from plants grown in Nebraska, USA.</title>
        <authorList>
            <person name="Schachtman D."/>
        </authorList>
    </citation>
    <scope>NUCLEOTIDE SEQUENCE [LARGE SCALE GENOMIC DNA]</scope>
    <source>
        <strain evidence="4 5">BE248</strain>
    </source>
</reference>
<dbReference type="SUPFAM" id="SSF46689">
    <property type="entry name" value="Homeodomain-like"/>
    <property type="match status" value="1"/>
</dbReference>
<dbReference type="PANTHER" id="PTHR30055">
    <property type="entry name" value="HTH-TYPE TRANSCRIPTIONAL REGULATOR RUTR"/>
    <property type="match status" value="1"/>
</dbReference>
<comment type="caution">
    <text evidence="4">The sequence shown here is derived from an EMBL/GenBank/DDBJ whole genome shotgun (WGS) entry which is preliminary data.</text>
</comment>
<dbReference type="InterPro" id="IPR001647">
    <property type="entry name" value="HTH_TetR"/>
</dbReference>
<proteinExistence type="predicted"/>
<evidence type="ECO:0000313" key="5">
    <source>
        <dbReference type="Proteomes" id="UP001257739"/>
    </source>
</evidence>
<dbReference type="Pfam" id="PF00440">
    <property type="entry name" value="TetR_N"/>
    <property type="match status" value="1"/>
</dbReference>
<feature type="DNA-binding region" description="H-T-H motif" evidence="2">
    <location>
        <begin position="33"/>
        <end position="52"/>
    </location>
</feature>
<dbReference type="PROSITE" id="PS50977">
    <property type="entry name" value="HTH_TETR_2"/>
    <property type="match status" value="1"/>
</dbReference>
<evidence type="ECO:0000259" key="3">
    <source>
        <dbReference type="PROSITE" id="PS50977"/>
    </source>
</evidence>
<dbReference type="Gene3D" id="1.10.357.10">
    <property type="entry name" value="Tetracycline Repressor, domain 2"/>
    <property type="match status" value="1"/>
</dbReference>
<protein>
    <submittedName>
        <fullName evidence="4">AcrR family transcriptional regulator</fullName>
    </submittedName>
</protein>
<dbReference type="PANTHER" id="PTHR30055:SF174">
    <property type="entry name" value="TRANSCRIPTIONAL REGULATORY PROTEIN (PROBABLY TETR-FAMILY)-RELATED"/>
    <property type="match status" value="1"/>
</dbReference>
<keyword evidence="1 2" id="KW-0238">DNA-binding</keyword>
<name>A0ABU1ULQ7_9ACTN</name>
<sequence>MATRTRLSREARQDQLLDLGAELFADKSYEDVHIELLAEEAGVSRGLLYHYFPTKRAFFAAMVRRESGRMSELTKPDPALPILEQLNQGIEIYLEYCESHKMGVKAVFHGGASADPEIQAIIEDDIRVQSERILDAVEPVREPSPLAKIAVRSWLQFLRSATHEWLDTTDIKRDEIRELAAQTLVATLLALPEASRPSGVAELLG</sequence>
<evidence type="ECO:0000256" key="2">
    <source>
        <dbReference type="PROSITE-ProRule" id="PRU00335"/>
    </source>
</evidence>
<feature type="domain" description="HTH tetR-type" evidence="3">
    <location>
        <begin position="10"/>
        <end position="70"/>
    </location>
</feature>
<gene>
    <name evidence="4" type="ORF">J2X11_000963</name>
</gene>
<dbReference type="PRINTS" id="PR00455">
    <property type="entry name" value="HTHTETR"/>
</dbReference>